<evidence type="ECO:0000256" key="1">
    <source>
        <dbReference type="SAM" id="SignalP"/>
    </source>
</evidence>
<evidence type="ECO:0008006" key="4">
    <source>
        <dbReference type="Google" id="ProtNLM"/>
    </source>
</evidence>
<dbReference type="EMBL" id="CP147920">
    <property type="protein sequence ID" value="XAU14387.1"/>
    <property type="molecule type" value="Genomic_DNA"/>
</dbReference>
<name>A0ABZ3H777_9BACT</name>
<dbReference type="Proteomes" id="UP001447842">
    <property type="component" value="Chromosome"/>
</dbReference>
<keyword evidence="3" id="KW-1185">Reference proteome</keyword>
<dbReference type="RefSeq" id="WP_345972124.1">
    <property type="nucleotide sequence ID" value="NZ_CP147920.1"/>
</dbReference>
<gene>
    <name evidence="2" type="ORF">WCY31_09005</name>
</gene>
<reference evidence="2 3" key="1">
    <citation type="submission" date="2024-03" db="EMBL/GenBank/DDBJ databases">
        <title>Sulfurimonas sp. HSL3-1.</title>
        <authorList>
            <person name="Wang S."/>
        </authorList>
    </citation>
    <scope>NUCLEOTIDE SEQUENCE [LARGE SCALE GENOMIC DNA]</scope>
    <source>
        <strain evidence="2 3">HSL3-1</strain>
    </source>
</reference>
<evidence type="ECO:0000313" key="2">
    <source>
        <dbReference type="EMBL" id="XAU14387.1"/>
    </source>
</evidence>
<feature type="chain" id="PRO_5045585676" description="DUF4382 domain-containing protein" evidence="1">
    <location>
        <begin position="19"/>
        <end position="177"/>
    </location>
</feature>
<feature type="signal peptide" evidence="1">
    <location>
        <begin position="1"/>
        <end position="18"/>
    </location>
</feature>
<sequence length="177" mass="18821">MKKYVSSMLAGALVLGLAGCGSGSSGNFGVGDINVTFAELNATGVMGYHINVDLDFANNTYDASNIDYYFCTDAVGSYDYYAYTQDRAYGSELLVDEPDFDYGYLAYMAQSGTLEFTSNATGALSYDVNSSTDILEVGATYDIDLFLEAVLATTGTVHINSIANFDCTVVAPTSVSK</sequence>
<accession>A0ABZ3H777</accession>
<dbReference type="PROSITE" id="PS51257">
    <property type="entry name" value="PROKAR_LIPOPROTEIN"/>
    <property type="match status" value="1"/>
</dbReference>
<protein>
    <recommendedName>
        <fullName evidence="4">DUF4382 domain-containing protein</fullName>
    </recommendedName>
</protein>
<keyword evidence="1" id="KW-0732">Signal</keyword>
<proteinExistence type="predicted"/>
<organism evidence="2 3">
    <name type="scientific">Sulfurimonas diazotrophicus</name>
    <dbReference type="NCBI Taxonomy" id="3131939"/>
    <lineage>
        <taxon>Bacteria</taxon>
        <taxon>Pseudomonadati</taxon>
        <taxon>Campylobacterota</taxon>
        <taxon>Epsilonproteobacteria</taxon>
        <taxon>Campylobacterales</taxon>
        <taxon>Sulfurimonadaceae</taxon>
        <taxon>Sulfurimonas</taxon>
    </lineage>
</organism>
<evidence type="ECO:0000313" key="3">
    <source>
        <dbReference type="Proteomes" id="UP001447842"/>
    </source>
</evidence>